<organism evidence="1 2">
    <name type="scientific">Polyporus arcularius HHB13444</name>
    <dbReference type="NCBI Taxonomy" id="1314778"/>
    <lineage>
        <taxon>Eukaryota</taxon>
        <taxon>Fungi</taxon>
        <taxon>Dikarya</taxon>
        <taxon>Basidiomycota</taxon>
        <taxon>Agaricomycotina</taxon>
        <taxon>Agaricomycetes</taxon>
        <taxon>Polyporales</taxon>
        <taxon>Polyporaceae</taxon>
        <taxon>Polyporus</taxon>
    </lineage>
</organism>
<dbReference type="Proteomes" id="UP000308197">
    <property type="component" value="Unassembled WGS sequence"/>
</dbReference>
<dbReference type="AlphaFoldDB" id="A0A5C3NNM6"/>
<reference evidence="1 2" key="1">
    <citation type="journal article" date="2019" name="Nat. Ecol. Evol.">
        <title>Megaphylogeny resolves global patterns of mushroom evolution.</title>
        <authorList>
            <person name="Varga T."/>
            <person name="Krizsan K."/>
            <person name="Foldi C."/>
            <person name="Dima B."/>
            <person name="Sanchez-Garcia M."/>
            <person name="Sanchez-Ramirez S."/>
            <person name="Szollosi G.J."/>
            <person name="Szarkandi J.G."/>
            <person name="Papp V."/>
            <person name="Albert L."/>
            <person name="Andreopoulos W."/>
            <person name="Angelini C."/>
            <person name="Antonin V."/>
            <person name="Barry K.W."/>
            <person name="Bougher N.L."/>
            <person name="Buchanan P."/>
            <person name="Buyck B."/>
            <person name="Bense V."/>
            <person name="Catcheside P."/>
            <person name="Chovatia M."/>
            <person name="Cooper J."/>
            <person name="Damon W."/>
            <person name="Desjardin D."/>
            <person name="Finy P."/>
            <person name="Geml J."/>
            <person name="Haridas S."/>
            <person name="Hughes K."/>
            <person name="Justo A."/>
            <person name="Karasinski D."/>
            <person name="Kautmanova I."/>
            <person name="Kiss B."/>
            <person name="Kocsube S."/>
            <person name="Kotiranta H."/>
            <person name="LaButti K.M."/>
            <person name="Lechner B.E."/>
            <person name="Liimatainen K."/>
            <person name="Lipzen A."/>
            <person name="Lukacs Z."/>
            <person name="Mihaltcheva S."/>
            <person name="Morgado L.N."/>
            <person name="Niskanen T."/>
            <person name="Noordeloos M.E."/>
            <person name="Ohm R.A."/>
            <person name="Ortiz-Santana B."/>
            <person name="Ovrebo C."/>
            <person name="Racz N."/>
            <person name="Riley R."/>
            <person name="Savchenko A."/>
            <person name="Shiryaev A."/>
            <person name="Soop K."/>
            <person name="Spirin V."/>
            <person name="Szebenyi C."/>
            <person name="Tomsovsky M."/>
            <person name="Tulloss R.E."/>
            <person name="Uehling J."/>
            <person name="Grigoriev I.V."/>
            <person name="Vagvolgyi C."/>
            <person name="Papp T."/>
            <person name="Martin F.M."/>
            <person name="Miettinen O."/>
            <person name="Hibbett D.S."/>
            <person name="Nagy L.G."/>
        </authorList>
    </citation>
    <scope>NUCLEOTIDE SEQUENCE [LARGE SCALE GENOMIC DNA]</scope>
    <source>
        <strain evidence="1 2">HHB13444</strain>
    </source>
</reference>
<accession>A0A5C3NNM6</accession>
<name>A0A5C3NNM6_9APHY</name>
<sequence>MWEWFAAVNDSLVLLRQRVEQLTEKVDWTDTMPEAYNYVIQAKLEAVQECVRGDISRLHSEMEARNAGSREGSHCYSMASTCEMVVDEDWRDSDEGRADTLLGIHEVLVQLQRRVDALSGLGAANMGWGLENGGIRPSDAKVSWTTGSERQPAAQAMNGMEVTQRLSSLEDRVRLLEDKVTDAALHSCIEAYLEKVGFRTIHAPVD</sequence>
<evidence type="ECO:0000313" key="2">
    <source>
        <dbReference type="Proteomes" id="UP000308197"/>
    </source>
</evidence>
<dbReference type="InParanoid" id="A0A5C3NNM6"/>
<dbReference type="EMBL" id="ML212289">
    <property type="protein sequence ID" value="TFK78854.1"/>
    <property type="molecule type" value="Genomic_DNA"/>
</dbReference>
<keyword evidence="2" id="KW-1185">Reference proteome</keyword>
<evidence type="ECO:0000313" key="1">
    <source>
        <dbReference type="EMBL" id="TFK78854.1"/>
    </source>
</evidence>
<gene>
    <name evidence="1" type="ORF">K466DRAFT_606608</name>
</gene>
<protein>
    <submittedName>
        <fullName evidence="1">Uncharacterized protein</fullName>
    </submittedName>
</protein>
<proteinExistence type="predicted"/>